<protein>
    <recommendedName>
        <fullName evidence="9">Trk system potassium uptake protein TrkA</fullName>
    </recommendedName>
</protein>
<name>A0A381NF66_9ZZZZ</name>
<keyword evidence="2" id="KW-0633">Potassium transport</keyword>
<evidence type="ECO:0000313" key="8">
    <source>
        <dbReference type="EMBL" id="SUZ52468.1"/>
    </source>
</evidence>
<organism evidence="8">
    <name type="scientific">marine metagenome</name>
    <dbReference type="NCBI Taxonomy" id="408172"/>
    <lineage>
        <taxon>unclassified sequences</taxon>
        <taxon>metagenomes</taxon>
        <taxon>ecological metagenomes</taxon>
    </lineage>
</organism>
<gene>
    <name evidence="8" type="ORF">METZ01_LOCUS5322</name>
</gene>
<evidence type="ECO:0008006" key="9">
    <source>
        <dbReference type="Google" id="ProtNLM"/>
    </source>
</evidence>
<dbReference type="InterPro" id="IPR036291">
    <property type="entry name" value="NAD(P)-bd_dom_sf"/>
</dbReference>
<keyword evidence="4" id="KW-0520">NAD</keyword>
<dbReference type="InterPro" id="IPR006037">
    <property type="entry name" value="RCK_C"/>
</dbReference>
<keyword evidence="1" id="KW-0813">Transport</keyword>
<keyword evidence="5" id="KW-0406">Ion transport</keyword>
<reference evidence="8" key="1">
    <citation type="submission" date="2018-05" db="EMBL/GenBank/DDBJ databases">
        <authorList>
            <person name="Lanie J.A."/>
            <person name="Ng W.-L."/>
            <person name="Kazmierczak K.M."/>
            <person name="Andrzejewski T.M."/>
            <person name="Davidsen T.M."/>
            <person name="Wayne K.J."/>
            <person name="Tettelin H."/>
            <person name="Glass J.I."/>
            <person name="Rusch D."/>
            <person name="Podicherti R."/>
            <person name="Tsui H.-C.T."/>
            <person name="Winkler M.E."/>
        </authorList>
    </citation>
    <scope>NUCLEOTIDE SEQUENCE</scope>
</reference>
<evidence type="ECO:0000256" key="2">
    <source>
        <dbReference type="ARBA" id="ARBA00022538"/>
    </source>
</evidence>
<dbReference type="InterPro" id="IPR050721">
    <property type="entry name" value="Trk_Ktr_HKT_K-transport"/>
</dbReference>
<accession>A0A381NF66</accession>
<dbReference type="InterPro" id="IPR003148">
    <property type="entry name" value="RCK_N"/>
</dbReference>
<dbReference type="Gene3D" id="3.40.50.720">
    <property type="entry name" value="NAD(P)-binding Rossmann-like Domain"/>
    <property type="match status" value="1"/>
</dbReference>
<dbReference type="Pfam" id="PF02254">
    <property type="entry name" value="TrkA_N"/>
    <property type="match status" value="1"/>
</dbReference>
<dbReference type="AlphaFoldDB" id="A0A381NF66"/>
<keyword evidence="3" id="KW-0630">Potassium</keyword>
<dbReference type="SUPFAM" id="SSF51735">
    <property type="entry name" value="NAD(P)-binding Rossmann-fold domains"/>
    <property type="match status" value="1"/>
</dbReference>
<dbReference type="InterPro" id="IPR006036">
    <property type="entry name" value="K_uptake_TrkA"/>
</dbReference>
<dbReference type="PROSITE" id="PS51201">
    <property type="entry name" value="RCK_N"/>
    <property type="match status" value="1"/>
</dbReference>
<dbReference type="PROSITE" id="PS51202">
    <property type="entry name" value="RCK_C"/>
    <property type="match status" value="2"/>
</dbReference>
<dbReference type="SUPFAM" id="SSF116726">
    <property type="entry name" value="TrkA C-terminal domain-like"/>
    <property type="match status" value="2"/>
</dbReference>
<evidence type="ECO:0000256" key="5">
    <source>
        <dbReference type="ARBA" id="ARBA00023065"/>
    </source>
</evidence>
<dbReference type="EMBL" id="UINC01000276">
    <property type="protein sequence ID" value="SUZ52468.1"/>
    <property type="molecule type" value="Genomic_DNA"/>
</dbReference>
<proteinExistence type="predicted"/>
<evidence type="ECO:0000256" key="3">
    <source>
        <dbReference type="ARBA" id="ARBA00022958"/>
    </source>
</evidence>
<dbReference type="InterPro" id="IPR036721">
    <property type="entry name" value="RCK_C_sf"/>
</dbReference>
<sequence length="268" mass="29700">MHFFPIAIKRENETIIPRGDTVFQAADRIVFMTTPGGDEELIKLSGKDNHEIKNIMILGGGRIGRKVAKDLSENDLNVKLVESNKEKAQELADELADCLVILGDGTNVELLEDEDIDQMDAFISVTGDSETNIMSCLMAKSKGITKTIALVENIDYYKLSQISGIDTLINKKLLAANTISKYVRSGEVVAISQLSNMNAELLEFVVRKDSKICDKEIKKLSFPRSAIISGVIRDGEGHIVLGDFKLLENDRVVVCCLMDSIKKVEKFF</sequence>
<evidence type="ECO:0000256" key="4">
    <source>
        <dbReference type="ARBA" id="ARBA00023027"/>
    </source>
</evidence>
<feature type="domain" description="RCK N-terminal" evidence="6">
    <location>
        <begin position="52"/>
        <end position="169"/>
    </location>
</feature>
<dbReference type="PANTHER" id="PTHR43833:SF5">
    <property type="entry name" value="TRK SYSTEM POTASSIUM UPTAKE PROTEIN TRKA"/>
    <property type="match status" value="1"/>
</dbReference>
<evidence type="ECO:0000259" key="6">
    <source>
        <dbReference type="PROSITE" id="PS51201"/>
    </source>
</evidence>
<dbReference type="PANTHER" id="PTHR43833">
    <property type="entry name" value="POTASSIUM CHANNEL PROTEIN 2-RELATED-RELATED"/>
    <property type="match status" value="1"/>
</dbReference>
<dbReference type="GO" id="GO:0015079">
    <property type="term" value="F:potassium ion transmembrane transporter activity"/>
    <property type="evidence" value="ECO:0007669"/>
    <property type="project" value="InterPro"/>
</dbReference>
<dbReference type="Pfam" id="PF02080">
    <property type="entry name" value="TrkA_C"/>
    <property type="match status" value="2"/>
</dbReference>
<dbReference type="PRINTS" id="PR00335">
    <property type="entry name" value="KUPTAKETRKA"/>
</dbReference>
<evidence type="ECO:0000256" key="1">
    <source>
        <dbReference type="ARBA" id="ARBA00022448"/>
    </source>
</evidence>
<feature type="domain" description="RCK C-terminal" evidence="7">
    <location>
        <begin position="1"/>
        <end position="47"/>
    </location>
</feature>
<feature type="domain" description="RCK C-terminal" evidence="7">
    <location>
        <begin position="189"/>
        <end position="268"/>
    </location>
</feature>
<evidence type="ECO:0000259" key="7">
    <source>
        <dbReference type="PROSITE" id="PS51202"/>
    </source>
</evidence>
<dbReference type="GO" id="GO:0005886">
    <property type="term" value="C:plasma membrane"/>
    <property type="evidence" value="ECO:0007669"/>
    <property type="project" value="InterPro"/>
</dbReference>
<dbReference type="Gene3D" id="3.30.70.1450">
    <property type="entry name" value="Regulator of K+ conductance, C-terminal domain"/>
    <property type="match status" value="2"/>
</dbReference>